<evidence type="ECO:0000313" key="2">
    <source>
        <dbReference type="Ensembl" id="ENSCMIP00000017392.1"/>
    </source>
</evidence>
<reference evidence="2" key="4">
    <citation type="submission" date="2025-08" db="UniProtKB">
        <authorList>
            <consortium name="Ensembl"/>
        </authorList>
    </citation>
    <scope>IDENTIFICATION</scope>
</reference>
<feature type="region of interest" description="Disordered" evidence="1">
    <location>
        <begin position="1"/>
        <end position="35"/>
    </location>
</feature>
<dbReference type="AlphaFoldDB" id="A0A4W3HQT9"/>
<dbReference type="Proteomes" id="UP000314986">
    <property type="component" value="Unassembled WGS sequence"/>
</dbReference>
<dbReference type="STRING" id="7868.ENSCMIP00000017392"/>
<keyword evidence="3" id="KW-1185">Reference proteome</keyword>
<feature type="region of interest" description="Disordered" evidence="1">
    <location>
        <begin position="489"/>
        <end position="513"/>
    </location>
</feature>
<feature type="compositionally biased region" description="Polar residues" evidence="1">
    <location>
        <begin position="18"/>
        <end position="35"/>
    </location>
</feature>
<name>A0A4W3HQT9_CALMI</name>
<reference evidence="3" key="1">
    <citation type="journal article" date="2006" name="Science">
        <title>Ancient noncoding elements conserved in the human genome.</title>
        <authorList>
            <person name="Venkatesh B."/>
            <person name="Kirkness E.F."/>
            <person name="Loh Y.H."/>
            <person name="Halpern A.L."/>
            <person name="Lee A.P."/>
            <person name="Johnson J."/>
            <person name="Dandona N."/>
            <person name="Viswanathan L.D."/>
            <person name="Tay A."/>
            <person name="Venter J.C."/>
            <person name="Strausberg R.L."/>
            <person name="Brenner S."/>
        </authorList>
    </citation>
    <scope>NUCLEOTIDE SEQUENCE [LARGE SCALE GENOMIC DNA]</scope>
</reference>
<dbReference type="GeneTree" id="ENSGT00940000171141"/>
<proteinExistence type="predicted"/>
<evidence type="ECO:0000313" key="3">
    <source>
        <dbReference type="Proteomes" id="UP000314986"/>
    </source>
</evidence>
<evidence type="ECO:0000256" key="1">
    <source>
        <dbReference type="SAM" id="MobiDB-lite"/>
    </source>
</evidence>
<reference evidence="2" key="5">
    <citation type="submission" date="2025-09" db="UniProtKB">
        <authorList>
            <consortium name="Ensembl"/>
        </authorList>
    </citation>
    <scope>IDENTIFICATION</scope>
</reference>
<organism evidence="2 3">
    <name type="scientific">Callorhinchus milii</name>
    <name type="common">Ghost shark</name>
    <dbReference type="NCBI Taxonomy" id="7868"/>
    <lineage>
        <taxon>Eukaryota</taxon>
        <taxon>Metazoa</taxon>
        <taxon>Chordata</taxon>
        <taxon>Craniata</taxon>
        <taxon>Vertebrata</taxon>
        <taxon>Chondrichthyes</taxon>
        <taxon>Holocephali</taxon>
        <taxon>Chimaeriformes</taxon>
        <taxon>Callorhinchidae</taxon>
        <taxon>Callorhinchus</taxon>
    </lineage>
</organism>
<accession>A0A4W3HQT9</accession>
<feature type="compositionally biased region" description="Polar residues" evidence="1">
    <location>
        <begin position="502"/>
        <end position="513"/>
    </location>
</feature>
<dbReference type="InParanoid" id="A0A4W3HQT9"/>
<reference evidence="3" key="2">
    <citation type="journal article" date="2007" name="PLoS Biol.">
        <title>Survey sequencing and comparative analysis of the elephant shark (Callorhinchus milii) genome.</title>
        <authorList>
            <person name="Venkatesh B."/>
            <person name="Kirkness E.F."/>
            <person name="Loh Y.H."/>
            <person name="Halpern A.L."/>
            <person name="Lee A.P."/>
            <person name="Johnson J."/>
            <person name="Dandona N."/>
            <person name="Viswanathan L.D."/>
            <person name="Tay A."/>
            <person name="Venter J.C."/>
            <person name="Strausberg R.L."/>
            <person name="Brenner S."/>
        </authorList>
    </citation>
    <scope>NUCLEOTIDE SEQUENCE [LARGE SCALE GENOMIC DNA]</scope>
</reference>
<protein>
    <submittedName>
        <fullName evidence="2">Uncharacterized protein</fullName>
    </submittedName>
</protein>
<dbReference type="Ensembl" id="ENSCMIT00000017730.1">
    <property type="protein sequence ID" value="ENSCMIP00000017392.1"/>
    <property type="gene ID" value="ENSCMIG00000008296.1"/>
</dbReference>
<sequence>MKRQSLPQDHRSKAVSEYDSSGTSGNPSSLDMVETSQSLVIQTSDRRDDIDIANNCKLNLPPPLYVGEPLGDVDTKCNKELHLIQENDKYFCSNHVNHLVPTENRECTSSGSDESKLKCKEPNTTEIILSNEEVAHTNCCKDIAVLLDSIQNEELNYQSSIRLHHVGEHLDGNAVKSTARDLCQSTNLENVCNKRAANLVFLCRQETHPCDDLFEANKAEDMISQKGSVRNPTENLGKNIAVPGKITGTEYVTNVKQENLAHKDVQTDSKGIPVIYVTLANQPRSKLQNFSRQTATKRRVNSYTTTHDANHSFNVLSQNERGAKKKIAKSNFVNQRNSSSIPARSKHGYKASQYLSVPKQRGPMQNVHLQPTVRSVKSKQGPSLPSMENAGLNQISSKVQMKPQIKCLLKNGSVPKKSLPHINRSASSLSKPSVLPIPRSHSLADFSELKYCDMFQEINPVDKGPGIYEMFGTPVYSILRESTALDNNDQAVHSAPPRRASTCKSPKSNKSTAKNIKKNLNSKNNKNCTNVQKENIGILQNKNVGILQNQEKIRPPLNSDEEQDDFAIISGCDWHTKTSRSEVLMCCQENSGHCPDFSEPYVYQVEKQNLSTITETSLEQVSVGAEESENILQESDRNCVKEGEFEHNPINESKDIMLQKSNNIDSFPTNLFELKKHPRKKDIEIIKTCKGLGYQSNTDAYESTTLLPNELNLKIVDDEEESATLCRFGNHNNTTSSKAGFTSDLDSNPGSFPGQPLMNTWTAESPARWFECPSQDDLTSELLSCLASALLLEENDTNEQVLQLVTNVQEKTNHKTKENLPQNENKGMAEYCRTEGKNEINIQNPEYFVTKLWSTPSRPNSCLDNTIKSECSSISYEETMTWTKGNVLGKGASGTVSNQL</sequence>
<reference evidence="3" key="3">
    <citation type="journal article" date="2014" name="Nature">
        <title>Elephant shark genome provides unique insights into gnathostome evolution.</title>
        <authorList>
            <consortium name="International Elephant Shark Genome Sequencing Consortium"/>
            <person name="Venkatesh B."/>
            <person name="Lee A.P."/>
            <person name="Ravi V."/>
            <person name="Maurya A.K."/>
            <person name="Lian M.M."/>
            <person name="Swann J.B."/>
            <person name="Ohta Y."/>
            <person name="Flajnik M.F."/>
            <person name="Sutoh Y."/>
            <person name="Kasahara M."/>
            <person name="Hoon S."/>
            <person name="Gangu V."/>
            <person name="Roy S.W."/>
            <person name="Irimia M."/>
            <person name="Korzh V."/>
            <person name="Kondrychyn I."/>
            <person name="Lim Z.W."/>
            <person name="Tay B.H."/>
            <person name="Tohari S."/>
            <person name="Kong K.W."/>
            <person name="Ho S."/>
            <person name="Lorente-Galdos B."/>
            <person name="Quilez J."/>
            <person name="Marques-Bonet T."/>
            <person name="Raney B.J."/>
            <person name="Ingham P.W."/>
            <person name="Tay A."/>
            <person name="Hillier L.W."/>
            <person name="Minx P."/>
            <person name="Boehm T."/>
            <person name="Wilson R.K."/>
            <person name="Brenner S."/>
            <person name="Warren W.C."/>
        </authorList>
    </citation>
    <scope>NUCLEOTIDE SEQUENCE [LARGE SCALE GENOMIC DNA]</scope>
</reference>